<feature type="transmembrane region" description="Helical" evidence="1">
    <location>
        <begin position="43"/>
        <end position="67"/>
    </location>
</feature>
<accession>A0AAU8K4B9</accession>
<name>A0AAU8K4B9_9ACTN</name>
<dbReference type="KEGG" id="kcm:ABWK59_30250"/>
<evidence type="ECO:0008006" key="3">
    <source>
        <dbReference type="Google" id="ProtNLM"/>
    </source>
</evidence>
<proteinExistence type="predicted"/>
<keyword evidence="1" id="KW-1133">Transmembrane helix</keyword>
<dbReference type="AlphaFoldDB" id="A0AAU8K4B9"/>
<dbReference type="RefSeq" id="WP_354643825.1">
    <property type="nucleotide sequence ID" value="NZ_CP159872.1"/>
</dbReference>
<keyword evidence="1" id="KW-0472">Membrane</keyword>
<evidence type="ECO:0000313" key="2">
    <source>
        <dbReference type="EMBL" id="XCM82891.1"/>
    </source>
</evidence>
<protein>
    <recommendedName>
        <fullName evidence="3">Integral membrane protein</fullName>
    </recommendedName>
</protein>
<dbReference type="InterPro" id="IPR039708">
    <property type="entry name" value="MT1774/Rv1733c-like"/>
</dbReference>
<keyword evidence="1" id="KW-0812">Transmembrane</keyword>
<dbReference type="PANTHER" id="PTHR42305">
    <property type="entry name" value="MEMBRANE PROTEIN RV1733C-RELATED"/>
    <property type="match status" value="1"/>
</dbReference>
<organism evidence="2">
    <name type="scientific">Kitasatospora camelliae</name>
    <dbReference type="NCBI Taxonomy" id="3156397"/>
    <lineage>
        <taxon>Bacteria</taxon>
        <taxon>Bacillati</taxon>
        <taxon>Actinomycetota</taxon>
        <taxon>Actinomycetes</taxon>
        <taxon>Kitasatosporales</taxon>
        <taxon>Streptomycetaceae</taxon>
        <taxon>Kitasatospora</taxon>
    </lineage>
</organism>
<sequence length="215" mass="22672">MPAASASHPPRATRTPLARHLRRAVGRDGCPLCRPVDRARSRLLLSALLALLLVVALAVVVALASLATLRTEAREAAQHRHRVTATATSTAAEDPGPASLAAHAQAVWTDPQGVTRSGSIEAPAGTAVGEQVPLWIDDQGAPAESPRSTAETALFATGYGLGTLVLGSAAIASGCAVRRRILDRRAERAWEPDWELVEPLWSGRGRRGRPEAGER</sequence>
<dbReference type="PANTHER" id="PTHR42305:SF1">
    <property type="entry name" value="MEMBRANE PROTEIN RV1733C-RELATED"/>
    <property type="match status" value="1"/>
</dbReference>
<feature type="transmembrane region" description="Helical" evidence="1">
    <location>
        <begin position="153"/>
        <end position="177"/>
    </location>
</feature>
<evidence type="ECO:0000256" key="1">
    <source>
        <dbReference type="SAM" id="Phobius"/>
    </source>
</evidence>
<gene>
    <name evidence="2" type="ORF">ABWK59_30250</name>
</gene>
<dbReference type="EMBL" id="CP159872">
    <property type="protein sequence ID" value="XCM82891.1"/>
    <property type="molecule type" value="Genomic_DNA"/>
</dbReference>
<reference evidence="2" key="1">
    <citation type="submission" date="2024-06" db="EMBL/GenBank/DDBJ databases">
        <title>The genome sequences of Kitasatospora sp. strain HUAS MG31.</title>
        <authorList>
            <person name="Mo P."/>
        </authorList>
    </citation>
    <scope>NUCLEOTIDE SEQUENCE</scope>
    <source>
        <strain evidence="2">HUAS MG31</strain>
    </source>
</reference>